<dbReference type="Pfam" id="PF00535">
    <property type="entry name" value="Glycos_transf_2"/>
    <property type="match status" value="1"/>
</dbReference>
<gene>
    <name evidence="2" type="ORF">D9V34_14775</name>
</gene>
<protein>
    <submittedName>
        <fullName evidence="2">Glycosyltransferase family 2 protein</fullName>
    </submittedName>
</protein>
<dbReference type="InterPro" id="IPR050834">
    <property type="entry name" value="Glycosyltransf_2"/>
</dbReference>
<keyword evidence="2" id="KW-0808">Transferase</keyword>
<evidence type="ECO:0000313" key="3">
    <source>
        <dbReference type="Proteomes" id="UP000269438"/>
    </source>
</evidence>
<accession>A0A3L7AJN1</accession>
<dbReference type="Proteomes" id="UP000269438">
    <property type="component" value="Unassembled WGS sequence"/>
</dbReference>
<dbReference type="GO" id="GO:0016740">
    <property type="term" value="F:transferase activity"/>
    <property type="evidence" value="ECO:0007669"/>
    <property type="project" value="UniProtKB-KW"/>
</dbReference>
<dbReference type="CDD" id="cd04196">
    <property type="entry name" value="GT_2_like_d"/>
    <property type="match status" value="1"/>
</dbReference>
<name>A0A3L7AJN1_9MICO</name>
<evidence type="ECO:0000259" key="1">
    <source>
        <dbReference type="Pfam" id="PF00535"/>
    </source>
</evidence>
<dbReference type="PANTHER" id="PTHR43685:SF2">
    <property type="entry name" value="GLYCOSYLTRANSFERASE 2-LIKE DOMAIN-CONTAINING PROTEIN"/>
    <property type="match status" value="1"/>
</dbReference>
<feature type="domain" description="Glycosyltransferase 2-like" evidence="1">
    <location>
        <begin position="53"/>
        <end position="160"/>
    </location>
</feature>
<dbReference type="EMBL" id="RCUY01000014">
    <property type="protein sequence ID" value="RLP79811.1"/>
    <property type="molecule type" value="Genomic_DNA"/>
</dbReference>
<dbReference type="Gene3D" id="3.90.550.10">
    <property type="entry name" value="Spore Coat Polysaccharide Biosynthesis Protein SpsA, Chain A"/>
    <property type="match status" value="1"/>
</dbReference>
<reference evidence="2 3" key="1">
    <citation type="submission" date="2018-10" db="EMBL/GenBank/DDBJ databases">
        <authorList>
            <person name="Li J."/>
        </authorList>
    </citation>
    <scope>NUCLEOTIDE SEQUENCE [LARGE SCALE GENOMIC DNA]</scope>
    <source>
        <strain evidence="2 3">JCM 11654</strain>
    </source>
</reference>
<dbReference type="OrthoDB" id="9802649at2"/>
<dbReference type="InterPro" id="IPR001173">
    <property type="entry name" value="Glyco_trans_2-like"/>
</dbReference>
<dbReference type="InterPro" id="IPR029044">
    <property type="entry name" value="Nucleotide-diphossugar_trans"/>
</dbReference>
<dbReference type="SUPFAM" id="SSF53448">
    <property type="entry name" value="Nucleotide-diphospho-sugar transferases"/>
    <property type="match status" value="1"/>
</dbReference>
<comment type="caution">
    <text evidence="2">The sequence shown here is derived from an EMBL/GenBank/DDBJ whole genome shotgun (WGS) entry which is preliminary data.</text>
</comment>
<evidence type="ECO:0000313" key="2">
    <source>
        <dbReference type="EMBL" id="RLP79811.1"/>
    </source>
</evidence>
<sequence length="370" mass="41347">MRLSWWRRRRRSSVNWAGEPAAVPPRSSNLPGARTGPIPVPSVGDTPAVPGVSVALATHNGARYLEEQLRSILDQSVRPIEIVLADDDSRDGTVDLARAVVGDQIPMVVREHRPALGVRENFGAAIRNTRGALVALCDQDDRWSPNRVERALDVFERRPNTHLLFTNARMVDTLGHPLGYTLFEALEFGAAERSAIESGHAFDAFLKRNLATGATVTFRRDLFDRAEPIPDPWIHDEWLAVIAAADNAVAYLDDPLIDYRQHDANQIGMRKPGLRNKINRVLAPRGERNRTLARRTEQLVMALSSLPSPVSAEVLSAARGKLAIERFRAELPTNRLRRVVPVLRRARTGDYERYTSQGRLEILRDLLQPA</sequence>
<dbReference type="PANTHER" id="PTHR43685">
    <property type="entry name" value="GLYCOSYLTRANSFERASE"/>
    <property type="match status" value="1"/>
</dbReference>
<organism evidence="2 3">
    <name type="scientific">Mycetocola lacteus</name>
    <dbReference type="NCBI Taxonomy" id="76637"/>
    <lineage>
        <taxon>Bacteria</taxon>
        <taxon>Bacillati</taxon>
        <taxon>Actinomycetota</taxon>
        <taxon>Actinomycetes</taxon>
        <taxon>Micrococcales</taxon>
        <taxon>Microbacteriaceae</taxon>
        <taxon>Mycetocola</taxon>
    </lineage>
</organism>
<proteinExistence type="predicted"/>
<dbReference type="AlphaFoldDB" id="A0A3L7AJN1"/>
<keyword evidence="3" id="KW-1185">Reference proteome</keyword>